<feature type="transmembrane region" description="Helical" evidence="1">
    <location>
        <begin position="282"/>
        <end position="307"/>
    </location>
</feature>
<dbReference type="EMBL" id="CAFBLS010000163">
    <property type="protein sequence ID" value="CAB4880860.1"/>
    <property type="molecule type" value="Genomic_DNA"/>
</dbReference>
<protein>
    <submittedName>
        <fullName evidence="2">Unannotated protein</fullName>
    </submittedName>
</protein>
<reference evidence="2" key="1">
    <citation type="submission" date="2020-05" db="EMBL/GenBank/DDBJ databases">
        <authorList>
            <person name="Chiriac C."/>
            <person name="Salcher M."/>
            <person name="Ghai R."/>
            <person name="Kavagutti S V."/>
        </authorList>
    </citation>
    <scope>NUCLEOTIDE SEQUENCE</scope>
</reference>
<gene>
    <name evidence="2" type="ORF">UFOPK3402_01297</name>
</gene>
<feature type="transmembrane region" description="Helical" evidence="1">
    <location>
        <begin position="345"/>
        <end position="363"/>
    </location>
</feature>
<sequence>MSNGRRWGVRAIASLLIFIIAAVITPVALVGHWGHRTVVDATQYLDTVGPLVDSPEVQEAISTAVSDAIIKQVDVTSLASGLIGGLIDNPTVTSALTAPIAAGVNNLIKELVHTFVASSAFRKIWITTNEVAQRSLVALLEGKPNGPIQVQGDTLVLDISSMLTAAQGALVANGVDLASKITIPQSDSQIVLAQSAAIGQIQFIYELSSPILQWFPLLLALLFGLSVALARNRSRTVLAVGIAMVGLAGASRILMNVGETVFIDQLKDTVFAPASTVFWNTFFNYLLGGLVAVVMLGIFIGLAGWFSGVSRPATKMRTALGRGLHSLGSGLPGGLRRSVRAYAPVLRWVVAIVMLVVLTTGAAMEVDRVILITLLTAGLFTLIEILSGPDRIDAVDEPGALTGAVA</sequence>
<proteinExistence type="predicted"/>
<name>A0A6J7EHU0_9ZZZZ</name>
<evidence type="ECO:0000313" key="2">
    <source>
        <dbReference type="EMBL" id="CAB4880860.1"/>
    </source>
</evidence>
<feature type="transmembrane region" description="Helical" evidence="1">
    <location>
        <begin position="237"/>
        <end position="255"/>
    </location>
</feature>
<feature type="transmembrane region" description="Helical" evidence="1">
    <location>
        <begin position="12"/>
        <end position="33"/>
    </location>
</feature>
<feature type="transmembrane region" description="Helical" evidence="1">
    <location>
        <begin position="211"/>
        <end position="230"/>
    </location>
</feature>
<keyword evidence="1" id="KW-0472">Membrane</keyword>
<feature type="transmembrane region" description="Helical" evidence="1">
    <location>
        <begin position="369"/>
        <end position="386"/>
    </location>
</feature>
<keyword evidence="1" id="KW-0812">Transmembrane</keyword>
<evidence type="ECO:0000256" key="1">
    <source>
        <dbReference type="SAM" id="Phobius"/>
    </source>
</evidence>
<accession>A0A6J7EHU0</accession>
<organism evidence="2">
    <name type="scientific">freshwater metagenome</name>
    <dbReference type="NCBI Taxonomy" id="449393"/>
    <lineage>
        <taxon>unclassified sequences</taxon>
        <taxon>metagenomes</taxon>
        <taxon>ecological metagenomes</taxon>
    </lineage>
</organism>
<dbReference type="AlphaFoldDB" id="A0A6J7EHU0"/>
<keyword evidence="1" id="KW-1133">Transmembrane helix</keyword>